<gene>
    <name evidence="1" type="ORF">TNCV_3518631</name>
</gene>
<dbReference type="Proteomes" id="UP000887159">
    <property type="component" value="Unassembled WGS sequence"/>
</dbReference>
<comment type="caution">
    <text evidence="1">The sequence shown here is derived from an EMBL/GenBank/DDBJ whole genome shotgun (WGS) entry which is preliminary data.</text>
</comment>
<sequence>MVNSAILAQHGIVLRQSVGVLLLQAKIADLESMKKTTFQELDQQSLIALSFTDSQDLAIVVRVALKYFCDLYSHFLFYALNRPW</sequence>
<evidence type="ECO:0000313" key="1">
    <source>
        <dbReference type="EMBL" id="GFY17508.1"/>
    </source>
</evidence>
<organism evidence="1 2">
    <name type="scientific">Trichonephila clavipes</name>
    <name type="common">Golden silk orbweaver</name>
    <name type="synonym">Nephila clavipes</name>
    <dbReference type="NCBI Taxonomy" id="2585209"/>
    <lineage>
        <taxon>Eukaryota</taxon>
        <taxon>Metazoa</taxon>
        <taxon>Ecdysozoa</taxon>
        <taxon>Arthropoda</taxon>
        <taxon>Chelicerata</taxon>
        <taxon>Arachnida</taxon>
        <taxon>Araneae</taxon>
        <taxon>Araneomorphae</taxon>
        <taxon>Entelegynae</taxon>
        <taxon>Araneoidea</taxon>
        <taxon>Nephilidae</taxon>
        <taxon>Trichonephila</taxon>
    </lineage>
</organism>
<protein>
    <submittedName>
        <fullName evidence="1">Uncharacterized protein</fullName>
    </submittedName>
</protein>
<keyword evidence="2" id="KW-1185">Reference proteome</keyword>
<proteinExistence type="predicted"/>
<reference evidence="1" key="1">
    <citation type="submission" date="2020-08" db="EMBL/GenBank/DDBJ databases">
        <title>Multicomponent nature underlies the extraordinary mechanical properties of spider dragline silk.</title>
        <authorList>
            <person name="Kono N."/>
            <person name="Nakamura H."/>
            <person name="Mori M."/>
            <person name="Yoshida Y."/>
            <person name="Ohtoshi R."/>
            <person name="Malay A.D."/>
            <person name="Moran D.A.P."/>
            <person name="Tomita M."/>
            <person name="Numata K."/>
            <person name="Arakawa K."/>
        </authorList>
    </citation>
    <scope>NUCLEOTIDE SEQUENCE</scope>
</reference>
<dbReference type="EMBL" id="BMAU01021345">
    <property type="protein sequence ID" value="GFY17508.1"/>
    <property type="molecule type" value="Genomic_DNA"/>
</dbReference>
<evidence type="ECO:0000313" key="2">
    <source>
        <dbReference type="Proteomes" id="UP000887159"/>
    </source>
</evidence>
<name>A0A8X6T319_TRICX</name>
<accession>A0A8X6T319</accession>
<dbReference type="AlphaFoldDB" id="A0A8X6T319"/>